<dbReference type="AlphaFoldDB" id="D6TC18"/>
<dbReference type="Pfam" id="PF12730">
    <property type="entry name" value="ABC2_membrane_4"/>
    <property type="match status" value="1"/>
</dbReference>
<feature type="transmembrane region" description="Helical" evidence="1">
    <location>
        <begin position="107"/>
        <end position="136"/>
    </location>
</feature>
<keyword evidence="1" id="KW-0812">Transmembrane</keyword>
<evidence type="ECO:0000256" key="1">
    <source>
        <dbReference type="SAM" id="Phobius"/>
    </source>
</evidence>
<feature type="transmembrane region" description="Helical" evidence="1">
    <location>
        <begin position="64"/>
        <end position="86"/>
    </location>
</feature>
<dbReference type="Proteomes" id="UP000004508">
    <property type="component" value="Unassembled WGS sequence"/>
</dbReference>
<dbReference type="RefSeq" id="WP_007903771.1">
    <property type="nucleotide sequence ID" value="NZ_ADVG01000001.1"/>
</dbReference>
<dbReference type="eggNOG" id="COG1277">
    <property type="taxonomic scope" value="Bacteria"/>
</dbReference>
<comment type="caution">
    <text evidence="2">The sequence shown here is derived from an EMBL/GenBank/DDBJ whole genome shotgun (WGS) entry which is preliminary data.</text>
</comment>
<feature type="transmembrane region" description="Helical" evidence="1">
    <location>
        <begin position="12"/>
        <end position="34"/>
    </location>
</feature>
<feature type="transmembrane region" description="Helical" evidence="1">
    <location>
        <begin position="156"/>
        <end position="179"/>
    </location>
</feature>
<accession>D6TC18</accession>
<evidence type="ECO:0000313" key="3">
    <source>
        <dbReference type="Proteomes" id="UP000004508"/>
    </source>
</evidence>
<name>D6TC18_KTERA</name>
<feature type="transmembrane region" description="Helical" evidence="1">
    <location>
        <begin position="244"/>
        <end position="262"/>
    </location>
</feature>
<dbReference type="EMBL" id="ADVG01000001">
    <property type="protein sequence ID" value="EFH88054.1"/>
    <property type="molecule type" value="Genomic_DNA"/>
</dbReference>
<organism evidence="2 3">
    <name type="scientific">Ktedonobacter racemifer DSM 44963</name>
    <dbReference type="NCBI Taxonomy" id="485913"/>
    <lineage>
        <taxon>Bacteria</taxon>
        <taxon>Bacillati</taxon>
        <taxon>Chloroflexota</taxon>
        <taxon>Ktedonobacteria</taxon>
        <taxon>Ktedonobacterales</taxon>
        <taxon>Ktedonobacteraceae</taxon>
        <taxon>Ktedonobacter</taxon>
    </lineage>
</organism>
<keyword evidence="1" id="KW-0472">Membrane</keyword>
<evidence type="ECO:0000313" key="2">
    <source>
        <dbReference type="EMBL" id="EFH88054.1"/>
    </source>
</evidence>
<keyword evidence="3" id="KW-1185">Reference proteome</keyword>
<dbReference type="InParanoid" id="D6TC18"/>
<proteinExistence type="predicted"/>
<reference evidence="2 3" key="1">
    <citation type="journal article" date="2011" name="Stand. Genomic Sci.">
        <title>Non-contiguous finished genome sequence and contextual data of the filamentous soil bacterium Ktedonobacter racemifer type strain (SOSP1-21).</title>
        <authorList>
            <person name="Chang Y.J."/>
            <person name="Land M."/>
            <person name="Hauser L."/>
            <person name="Chertkov O."/>
            <person name="Del Rio T.G."/>
            <person name="Nolan M."/>
            <person name="Copeland A."/>
            <person name="Tice H."/>
            <person name="Cheng J.F."/>
            <person name="Lucas S."/>
            <person name="Han C."/>
            <person name="Goodwin L."/>
            <person name="Pitluck S."/>
            <person name="Ivanova N."/>
            <person name="Ovchinikova G."/>
            <person name="Pati A."/>
            <person name="Chen A."/>
            <person name="Palaniappan K."/>
            <person name="Mavromatis K."/>
            <person name="Liolios K."/>
            <person name="Brettin T."/>
            <person name="Fiebig A."/>
            <person name="Rohde M."/>
            <person name="Abt B."/>
            <person name="Goker M."/>
            <person name="Detter J.C."/>
            <person name="Woyke T."/>
            <person name="Bristow J."/>
            <person name="Eisen J.A."/>
            <person name="Markowitz V."/>
            <person name="Hugenholtz P."/>
            <person name="Kyrpides N.C."/>
            <person name="Klenk H.P."/>
            <person name="Lapidus A."/>
        </authorList>
    </citation>
    <scope>NUCLEOTIDE SEQUENCE [LARGE SCALE GENOMIC DNA]</scope>
    <source>
        <strain evidence="3">DSM 44963</strain>
    </source>
</reference>
<keyword evidence="1" id="KW-1133">Transmembrane helix</keyword>
<dbReference type="STRING" id="485913.Krac_9429"/>
<protein>
    <recommendedName>
        <fullName evidence="4">ABC transporter permease</fullName>
    </recommendedName>
</protein>
<dbReference type="PANTHER" id="PTHR37305">
    <property type="entry name" value="INTEGRAL MEMBRANE PROTEIN-RELATED"/>
    <property type="match status" value="1"/>
</dbReference>
<dbReference type="PANTHER" id="PTHR37305:SF1">
    <property type="entry name" value="MEMBRANE PROTEIN"/>
    <property type="match status" value="1"/>
</dbReference>
<feature type="transmembrane region" description="Helical" evidence="1">
    <location>
        <begin position="186"/>
        <end position="206"/>
    </location>
</feature>
<sequence length="269" mass="28120">MMRALRSELTKLRRWSVLAGGAAMIIVPAAYAAFSLIRVTSSAKTAQTLAILQTLSTAQGLTTMLAVSASFATTIAIILVAANVAAEWSQGTLRNLLVREPRRLRLLAGKMLALLLYAISCEALALLIGSAVALLVAQSHGLSITPWTSSEGMTAFFSFFGYSLFSIVGLSFLGMLTAVLTRSAAAAVGITLAYALVGEVLIGAAWPDGAQWLPVHLFGYLTNSVTVAGGTGASAPPMGYGSDVLVALLWMVGFLVISAVVVRRRDVLA</sequence>
<gene>
    <name evidence="2" type="ORF">Krac_9429</name>
</gene>
<evidence type="ECO:0008006" key="4">
    <source>
        <dbReference type="Google" id="ProtNLM"/>
    </source>
</evidence>